<dbReference type="InterPro" id="IPR027393">
    <property type="entry name" value="Virus_scaffolding_prot_C"/>
</dbReference>
<dbReference type="InterPro" id="IPR014963">
    <property type="entry name" value="UPF0302_N"/>
</dbReference>
<organism evidence="2 3">
    <name type="scientific">Alkalicoccobacillus gibsonii</name>
    <dbReference type="NCBI Taxonomy" id="79881"/>
    <lineage>
        <taxon>Bacteria</taxon>
        <taxon>Bacillati</taxon>
        <taxon>Bacillota</taxon>
        <taxon>Bacilli</taxon>
        <taxon>Bacillales</taxon>
        <taxon>Bacillaceae</taxon>
        <taxon>Alkalicoccobacillus</taxon>
    </lineage>
</organism>
<feature type="domain" description="IDEAL" evidence="1">
    <location>
        <begin position="140"/>
        <end position="176"/>
    </location>
</feature>
<dbReference type="SMART" id="SM00914">
    <property type="entry name" value="IDEAL"/>
    <property type="match status" value="1"/>
</dbReference>
<reference evidence="2 3" key="1">
    <citation type="submission" date="2024-03" db="EMBL/GenBank/DDBJ databases">
        <title>Bacilli Hybrid Assemblies.</title>
        <authorList>
            <person name="Kovac J."/>
        </authorList>
    </citation>
    <scope>NUCLEOTIDE SEQUENCE [LARGE SCALE GENOMIC DNA]</scope>
    <source>
        <strain evidence="2 3">FSL R7-0666</strain>
    </source>
</reference>
<proteinExistence type="predicted"/>
<dbReference type="Gene3D" id="4.10.810.10">
    <property type="entry name" value="Virus Scaffolding Protein, Chain A"/>
    <property type="match status" value="1"/>
</dbReference>
<name>A0ABU9VMH4_9BACI</name>
<evidence type="ECO:0000259" key="1">
    <source>
        <dbReference type="SMART" id="SM00914"/>
    </source>
</evidence>
<evidence type="ECO:0000313" key="3">
    <source>
        <dbReference type="Proteomes" id="UP001418796"/>
    </source>
</evidence>
<dbReference type="EMBL" id="JBCITK010000001">
    <property type="protein sequence ID" value="MEN0645111.1"/>
    <property type="molecule type" value="Genomic_DNA"/>
</dbReference>
<gene>
    <name evidence="2" type="ORF">MKY91_18280</name>
</gene>
<accession>A0ABU9VMH4</accession>
<dbReference type="Pfam" id="PF08864">
    <property type="entry name" value="UPF0302"/>
    <property type="match status" value="1"/>
</dbReference>
<dbReference type="InterPro" id="IPR038091">
    <property type="entry name" value="UPF0302_N_sf"/>
</dbReference>
<sequence length="184" mass="21510">MNRWVSTSEKAAFLQWFLKNHRLKSREARTILDYLVNHLHVLEHITFTSTLPASGKTIVISSMQSDEPGFVYYDQAKKSEDPSKVLGEFMAHPTVKRNLMIHFYGSHIHTSYQQLIQTPIKEQFQNYKRFKGYEQVTQSVLEKVQKDTDRATLLTQIDQALDERNEAKFKELSLLLKEMDQSSK</sequence>
<comment type="caution">
    <text evidence="2">The sequence shown here is derived from an EMBL/GenBank/DDBJ whole genome shotgun (WGS) entry which is preliminary data.</text>
</comment>
<dbReference type="InterPro" id="IPR014957">
    <property type="entry name" value="IDEAL_dom"/>
</dbReference>
<dbReference type="InterPro" id="IPR011188">
    <property type="entry name" value="UPF0302"/>
</dbReference>
<dbReference type="RefSeq" id="WP_343131709.1">
    <property type="nucleotide sequence ID" value="NZ_JBCITK010000001.1"/>
</dbReference>
<dbReference type="Gene3D" id="3.40.1530.30">
    <property type="entry name" value="Uncharacterised family UPF0302, N-terminal domain"/>
    <property type="match status" value="1"/>
</dbReference>
<dbReference type="Pfam" id="PF08858">
    <property type="entry name" value="IDEAL"/>
    <property type="match status" value="1"/>
</dbReference>
<dbReference type="PIRSF" id="PIRSF007165">
    <property type="entry name" value="UCP007165"/>
    <property type="match status" value="1"/>
</dbReference>
<dbReference type="Proteomes" id="UP001418796">
    <property type="component" value="Unassembled WGS sequence"/>
</dbReference>
<keyword evidence="3" id="KW-1185">Reference proteome</keyword>
<protein>
    <submittedName>
        <fullName evidence="2">YpiB family protein</fullName>
    </submittedName>
</protein>
<evidence type="ECO:0000313" key="2">
    <source>
        <dbReference type="EMBL" id="MEN0645111.1"/>
    </source>
</evidence>